<dbReference type="EMBL" id="NHTK01005526">
    <property type="protein sequence ID" value="PPQ76843.1"/>
    <property type="molecule type" value="Genomic_DNA"/>
</dbReference>
<protein>
    <submittedName>
        <fullName evidence="1">Uncharacterized protein</fullName>
    </submittedName>
</protein>
<reference evidence="1 2" key="1">
    <citation type="journal article" date="2018" name="Evol. Lett.">
        <title>Horizontal gene cluster transfer increased hallucinogenic mushroom diversity.</title>
        <authorList>
            <person name="Reynolds H.T."/>
            <person name="Vijayakumar V."/>
            <person name="Gluck-Thaler E."/>
            <person name="Korotkin H.B."/>
            <person name="Matheny P.B."/>
            <person name="Slot J.C."/>
        </authorList>
    </citation>
    <scope>NUCLEOTIDE SEQUENCE [LARGE SCALE GENOMIC DNA]</scope>
    <source>
        <strain evidence="1 2">2629</strain>
    </source>
</reference>
<comment type="caution">
    <text evidence="1">The sequence shown here is derived from an EMBL/GenBank/DDBJ whole genome shotgun (WGS) entry which is preliminary data.</text>
</comment>
<dbReference type="AlphaFoldDB" id="A0A409WEB5"/>
<dbReference type="InParanoid" id="A0A409WEB5"/>
<gene>
    <name evidence="1" type="ORF">CVT24_010686</name>
</gene>
<accession>A0A409WEB5</accession>
<name>A0A409WEB5_9AGAR</name>
<evidence type="ECO:0000313" key="2">
    <source>
        <dbReference type="Proteomes" id="UP000284842"/>
    </source>
</evidence>
<evidence type="ECO:0000313" key="1">
    <source>
        <dbReference type="EMBL" id="PPQ76843.1"/>
    </source>
</evidence>
<organism evidence="1 2">
    <name type="scientific">Panaeolus cyanescens</name>
    <dbReference type="NCBI Taxonomy" id="181874"/>
    <lineage>
        <taxon>Eukaryota</taxon>
        <taxon>Fungi</taxon>
        <taxon>Dikarya</taxon>
        <taxon>Basidiomycota</taxon>
        <taxon>Agaricomycotina</taxon>
        <taxon>Agaricomycetes</taxon>
        <taxon>Agaricomycetidae</taxon>
        <taxon>Agaricales</taxon>
        <taxon>Agaricineae</taxon>
        <taxon>Galeropsidaceae</taxon>
        <taxon>Panaeolus</taxon>
    </lineage>
</organism>
<keyword evidence="2" id="KW-1185">Reference proteome</keyword>
<dbReference type="OrthoDB" id="3134980at2759"/>
<sequence>MATRQQDCLRTNCIFSSRHDRQCKSTACTRLMSLPSHNPIRISPVHCAQCKINDREATAMSPDVESRTVVAIKQS</sequence>
<proteinExistence type="predicted"/>
<dbReference type="Proteomes" id="UP000284842">
    <property type="component" value="Unassembled WGS sequence"/>
</dbReference>